<feature type="transmembrane region" description="Helical" evidence="1">
    <location>
        <begin position="6"/>
        <end position="23"/>
    </location>
</feature>
<sequence>TLYWRLIIPIVILIILGGTFCYSKCGYHWDSQKSLINNQQISKGQSRNSSKPSAGQKICVDIKGAVNRPGVYHLMRGSRVEEAIFAAGGSNNDADLNQVNLAKELADQQVVKIPKVGEQLLQGTSNDMPLQNSKDKINLNNATKDDLTKIDGIGDKKADKIIEYRSQHGGFKSADDLKNINGFGDKTVAKLKDQISV</sequence>
<evidence type="ECO:0000256" key="1">
    <source>
        <dbReference type="SAM" id="Phobius"/>
    </source>
</evidence>
<keyword evidence="1" id="KW-0472">Membrane</keyword>
<organism evidence="3 4">
    <name type="scientific">Limosilactobacillus coleohominis</name>
    <dbReference type="NCBI Taxonomy" id="181675"/>
    <lineage>
        <taxon>Bacteria</taxon>
        <taxon>Bacillati</taxon>
        <taxon>Bacillota</taxon>
        <taxon>Bacilli</taxon>
        <taxon>Lactobacillales</taxon>
        <taxon>Lactobacillaceae</taxon>
        <taxon>Limosilactobacillus</taxon>
    </lineage>
</organism>
<keyword evidence="1" id="KW-1133">Transmembrane helix</keyword>
<comment type="caution">
    <text evidence="3">The sequence shown here is derived from an EMBL/GenBank/DDBJ whole genome shotgun (WGS) entry which is preliminary data.</text>
</comment>
<dbReference type="Proteomes" id="UP000785625">
    <property type="component" value="Unassembled WGS sequence"/>
</dbReference>
<gene>
    <name evidence="3" type="ORF">H5975_08040</name>
</gene>
<feature type="domain" description="Helix-hairpin-helix DNA-binding motif class 1" evidence="2">
    <location>
        <begin position="145"/>
        <end position="164"/>
    </location>
</feature>
<dbReference type="NCBIfam" id="TIGR00426">
    <property type="entry name" value="competence protein ComEA helix-hairpin-helix repeat region"/>
    <property type="match status" value="1"/>
</dbReference>
<feature type="non-terminal residue" evidence="3">
    <location>
        <position position="1"/>
    </location>
</feature>
<reference evidence="3 4" key="1">
    <citation type="journal article" date="2021" name="Sci. Rep.">
        <title>The distribution of antibiotic resistance genes in chicken gut microbiota commensals.</title>
        <authorList>
            <person name="Juricova H."/>
            <person name="Matiasovicova J."/>
            <person name="Kubasova T."/>
            <person name="Cejkova D."/>
            <person name="Rychlik I."/>
        </authorList>
    </citation>
    <scope>NUCLEOTIDE SEQUENCE [LARGE SCALE GENOMIC DNA]</scope>
    <source>
        <strain evidence="3 4">An574</strain>
    </source>
</reference>
<dbReference type="InterPro" id="IPR010994">
    <property type="entry name" value="RuvA_2-like"/>
</dbReference>
<feature type="domain" description="Helix-hairpin-helix DNA-binding motif class 1" evidence="2">
    <location>
        <begin position="175"/>
        <end position="194"/>
    </location>
</feature>
<dbReference type="InterPro" id="IPR019554">
    <property type="entry name" value="Soluble_ligand-bd"/>
</dbReference>
<dbReference type="SUPFAM" id="SSF47781">
    <property type="entry name" value="RuvA domain 2-like"/>
    <property type="match status" value="1"/>
</dbReference>
<proteinExistence type="predicted"/>
<dbReference type="EMBL" id="JACJKU010000142">
    <property type="protein sequence ID" value="MBM6941394.1"/>
    <property type="molecule type" value="Genomic_DNA"/>
</dbReference>
<dbReference type="PANTHER" id="PTHR21180:SF32">
    <property type="entry name" value="ENDONUCLEASE_EXONUCLEASE_PHOSPHATASE FAMILY DOMAIN-CONTAINING PROTEIN 1"/>
    <property type="match status" value="1"/>
</dbReference>
<dbReference type="Pfam" id="PF10531">
    <property type="entry name" value="SLBB"/>
    <property type="match status" value="1"/>
</dbReference>
<evidence type="ECO:0000313" key="4">
    <source>
        <dbReference type="Proteomes" id="UP000785625"/>
    </source>
</evidence>
<keyword evidence="1" id="KW-0812">Transmembrane</keyword>
<dbReference type="SMART" id="SM00278">
    <property type="entry name" value="HhH1"/>
    <property type="match status" value="2"/>
</dbReference>
<dbReference type="Pfam" id="PF12836">
    <property type="entry name" value="HHH_3"/>
    <property type="match status" value="1"/>
</dbReference>
<protein>
    <submittedName>
        <fullName evidence="3">Helix-hairpin-helix domain-containing protein</fullName>
    </submittedName>
</protein>
<dbReference type="InterPro" id="IPR051675">
    <property type="entry name" value="Endo/Exo/Phosphatase_dom_1"/>
</dbReference>
<dbReference type="InterPro" id="IPR004509">
    <property type="entry name" value="Competence_ComEA_HhH"/>
</dbReference>
<accession>A0ABS2H309</accession>
<dbReference type="PANTHER" id="PTHR21180">
    <property type="entry name" value="ENDONUCLEASE/EXONUCLEASE/PHOSPHATASE FAMILY DOMAIN-CONTAINING PROTEIN 1"/>
    <property type="match status" value="1"/>
</dbReference>
<name>A0ABS2H309_9LACO</name>
<dbReference type="InterPro" id="IPR003583">
    <property type="entry name" value="Hlx-hairpin-Hlx_DNA-bd_motif"/>
</dbReference>
<keyword evidence="4" id="KW-1185">Reference proteome</keyword>
<dbReference type="Gene3D" id="3.10.560.10">
    <property type="entry name" value="Outer membrane lipoprotein wza domain like"/>
    <property type="match status" value="1"/>
</dbReference>
<evidence type="ECO:0000259" key="2">
    <source>
        <dbReference type="SMART" id="SM00278"/>
    </source>
</evidence>
<dbReference type="Gene3D" id="1.10.150.310">
    <property type="entry name" value="Tex RuvX-like domain-like"/>
    <property type="match status" value="1"/>
</dbReference>
<evidence type="ECO:0000313" key="3">
    <source>
        <dbReference type="EMBL" id="MBM6941394.1"/>
    </source>
</evidence>